<comment type="similarity">
    <text evidence="2 6">Belongs to the GerABKA family.</text>
</comment>
<protein>
    <submittedName>
        <fullName evidence="8">Component of germinant receptor B</fullName>
    </submittedName>
</protein>
<dbReference type="KEGG" id="bss:BSUW23_17595"/>
<gene>
    <name evidence="8" type="primary">gerBA</name>
    <name evidence="8" type="ordered locus">BSUW23_17595</name>
</gene>
<dbReference type="GO" id="GO:0009847">
    <property type="term" value="P:spore germination"/>
    <property type="evidence" value="ECO:0007669"/>
    <property type="project" value="UniProtKB-UniRule"/>
</dbReference>
<reference key="1">
    <citation type="submission" date="2010-08" db="EMBL/GenBank/DDBJ databases">
        <authorList>
            <person name="Zeigler D.R."/>
        </authorList>
    </citation>
    <scope>NUCLEOTIDE SEQUENCE</scope>
    <source>
        <strain>W23</strain>
    </source>
</reference>
<keyword evidence="5 6" id="KW-0472">Membrane</keyword>
<feature type="transmembrane region" description="Helical" evidence="7">
    <location>
        <begin position="404"/>
        <end position="429"/>
    </location>
</feature>
<dbReference type="PIRSF" id="PIRSF005690">
    <property type="entry name" value="GerBA"/>
    <property type="match status" value="1"/>
</dbReference>
<proteinExistence type="inferred from homology"/>
<dbReference type="PANTHER" id="PTHR22550">
    <property type="entry name" value="SPORE GERMINATION PROTEIN"/>
    <property type="match status" value="1"/>
</dbReference>
<dbReference type="Pfam" id="PF03323">
    <property type="entry name" value="GerA"/>
    <property type="match status" value="1"/>
</dbReference>
<evidence type="ECO:0000256" key="7">
    <source>
        <dbReference type="SAM" id="Phobius"/>
    </source>
</evidence>
<dbReference type="InterPro" id="IPR004995">
    <property type="entry name" value="Spore_Ger"/>
</dbReference>
<dbReference type="GO" id="GO:0005886">
    <property type="term" value="C:plasma membrane"/>
    <property type="evidence" value="ECO:0007669"/>
    <property type="project" value="UniProtKB-SubCell"/>
</dbReference>
<reference evidence="8 9" key="2">
    <citation type="journal article" date="2011" name="Microbiology">
        <title>The genome sequence of Bacillus subtilis subsp. spizizenii W23: insights into speciation within the B. subtilis complex and into the history of B. subtilis genetics.</title>
        <authorList>
            <person name="Zeigler D.R."/>
        </authorList>
    </citation>
    <scope>NUCLEOTIDE SEQUENCE [LARGE SCALE GENOMIC DNA]</scope>
    <source>
        <strain evidence="9">ATCC 23059 / NRRL B-14472 / W23</strain>
    </source>
</reference>
<feature type="transmembrane region" description="Helical" evidence="7">
    <location>
        <begin position="283"/>
        <end position="305"/>
    </location>
</feature>
<keyword evidence="8" id="KW-0675">Receptor</keyword>
<evidence type="ECO:0000313" key="8">
    <source>
        <dbReference type="EMBL" id="ADM39554.1"/>
    </source>
</evidence>
<feature type="transmembrane region" description="Helical" evidence="7">
    <location>
        <begin position="374"/>
        <end position="398"/>
    </location>
</feature>
<keyword evidence="4 7" id="KW-1133">Transmembrane helix</keyword>
<keyword evidence="3 7" id="KW-0812">Transmembrane</keyword>
<evidence type="ECO:0000256" key="5">
    <source>
        <dbReference type="ARBA" id="ARBA00023136"/>
    </source>
</evidence>
<name>E0U4Y3_BACSH</name>
<evidence type="ECO:0000256" key="2">
    <source>
        <dbReference type="ARBA" id="ARBA00005278"/>
    </source>
</evidence>
<dbReference type="InterPro" id="IPR050768">
    <property type="entry name" value="UPF0353/GerABKA_families"/>
</dbReference>
<dbReference type="HOGENOM" id="CLU_021639_4_1_9"/>
<sequence>MQIDSDLQHNIETLKKKLGQNDDIIFYTFSFGDSRQRACLLYIDGLTENKLLAQYVISPLQRDALAKKEGLIEDLSAFFFGYRHSVVSSINEIQQLVFSGQAVLLADGYDGGLAFDTKTLKSRNLEEPTSEVLERGPKIGFIEKLRTNTALLRERTSDPNLVIKEMTIGKRTKKKVAVAYIQDIAPDYVVKEVFKRLKSIMTDDVPESGSIEQLIEDEPFSVFPTILSTERPDRVESSLLEGRVSILVDGTPFALIVPATVDEFIHSPDDYNQRWIPMSLIRLIRYTSILITIYLPGLYISLVTYHTGLLPTRMAISIAGSRLNVPFPPFVEAFNMIFTIELIREAGLRLPKPIGQTIGFVGGVIGQVAVQGQIVSALMVIVVSITALASFTVPSYAYNFPLRIIRIAAMLSAAVLGMYGVIMVFLLVIGHLMRLKSFGQDYIIPIMAQPGQDLKDTVIRVPTIFLKRRPTRKGTKDKIRQR</sequence>
<dbReference type="AlphaFoldDB" id="E0U4Y3"/>
<dbReference type="PANTHER" id="PTHR22550:SF5">
    <property type="entry name" value="LEUCINE ZIPPER PROTEIN 4"/>
    <property type="match status" value="1"/>
</dbReference>
<dbReference type="RefSeq" id="WP_013308060.1">
    <property type="nucleotide sequence ID" value="NC_014479.1"/>
</dbReference>
<comment type="subcellular location">
    <subcellularLocation>
        <location evidence="6">Cell membrane</location>
    </subcellularLocation>
    <subcellularLocation>
        <location evidence="1">Membrane</location>
        <topology evidence="1">Multi-pass membrane protein</topology>
    </subcellularLocation>
</comment>
<evidence type="ECO:0000256" key="3">
    <source>
        <dbReference type="ARBA" id="ARBA00022692"/>
    </source>
</evidence>
<evidence type="ECO:0000256" key="4">
    <source>
        <dbReference type="ARBA" id="ARBA00022989"/>
    </source>
</evidence>
<evidence type="ECO:0000256" key="6">
    <source>
        <dbReference type="PIRNR" id="PIRNR005690"/>
    </source>
</evidence>
<dbReference type="EMBL" id="CP002183">
    <property type="protein sequence ID" value="ADM39554.1"/>
    <property type="molecule type" value="Genomic_DNA"/>
</dbReference>
<accession>E0U4Y3</accession>
<evidence type="ECO:0000313" key="9">
    <source>
        <dbReference type="Proteomes" id="UP000002233"/>
    </source>
</evidence>
<organism evidence="8 9">
    <name type="scientific">Bacillus spizizenii (strain ATCC 23059 / NRRL B-14472 / W23)</name>
    <name type="common">Bacillus subtilis subsp. spizizenii</name>
    <dbReference type="NCBI Taxonomy" id="655816"/>
    <lineage>
        <taxon>Bacteria</taxon>
        <taxon>Bacillati</taxon>
        <taxon>Bacillota</taxon>
        <taxon>Bacilli</taxon>
        <taxon>Bacillales</taxon>
        <taxon>Bacillaceae</taxon>
        <taxon>Bacillus</taxon>
    </lineage>
</organism>
<dbReference type="Proteomes" id="UP000002233">
    <property type="component" value="Chromosome"/>
</dbReference>
<evidence type="ECO:0000256" key="1">
    <source>
        <dbReference type="ARBA" id="ARBA00004141"/>
    </source>
</evidence>